<name>A0A399R1M5_9PROT</name>
<keyword evidence="1" id="KW-1133">Transmembrane helix</keyword>
<dbReference type="Proteomes" id="UP000265431">
    <property type="component" value="Unassembled WGS sequence"/>
</dbReference>
<keyword evidence="1" id="KW-0812">Transmembrane</keyword>
<proteinExistence type="predicted"/>
<evidence type="ECO:0000313" key="3">
    <source>
        <dbReference type="Proteomes" id="UP000265431"/>
    </source>
</evidence>
<reference evidence="2 3" key="1">
    <citation type="submission" date="2018-08" db="EMBL/GenBank/DDBJ databases">
        <title>Henriciella mobilis sp. nov., isolated from seawater.</title>
        <authorList>
            <person name="Cheng H."/>
            <person name="Wu Y.-H."/>
            <person name="Xu X.-W."/>
            <person name="Guo L.-L."/>
        </authorList>
    </citation>
    <scope>NUCLEOTIDE SEQUENCE [LARGE SCALE GENOMIC DNA]</scope>
    <source>
        <strain evidence="2 3">CCUG66934</strain>
    </source>
</reference>
<keyword evidence="3" id="KW-1185">Reference proteome</keyword>
<evidence type="ECO:0008006" key="4">
    <source>
        <dbReference type="Google" id="ProtNLM"/>
    </source>
</evidence>
<accession>A0A399R1M5</accession>
<comment type="caution">
    <text evidence="2">The sequence shown here is derived from an EMBL/GenBank/DDBJ whole genome shotgun (WGS) entry which is preliminary data.</text>
</comment>
<dbReference type="EMBL" id="QWGB01000005">
    <property type="protein sequence ID" value="RIJ24384.1"/>
    <property type="molecule type" value="Genomic_DNA"/>
</dbReference>
<feature type="transmembrane region" description="Helical" evidence="1">
    <location>
        <begin position="12"/>
        <end position="45"/>
    </location>
</feature>
<dbReference type="AlphaFoldDB" id="A0A399R1M5"/>
<gene>
    <name evidence="2" type="ORF">D1224_09150</name>
</gene>
<keyword evidence="1" id="KW-0472">Membrane</keyword>
<organism evidence="2 3">
    <name type="scientific">Henriciella barbarensis</name>
    <dbReference type="NCBI Taxonomy" id="86342"/>
    <lineage>
        <taxon>Bacteria</taxon>
        <taxon>Pseudomonadati</taxon>
        <taxon>Pseudomonadota</taxon>
        <taxon>Alphaproteobacteria</taxon>
        <taxon>Hyphomonadales</taxon>
        <taxon>Hyphomonadaceae</taxon>
        <taxon>Henriciella</taxon>
    </lineage>
</organism>
<evidence type="ECO:0000256" key="1">
    <source>
        <dbReference type="SAM" id="Phobius"/>
    </source>
</evidence>
<sequence length="70" mass="6804">MSDTAFEKGLPIGIAVGIALGAALGAALGNMAFIGAGLAIGIGLAPAFGKAQLKQTVDKDKTTEDGSDEG</sequence>
<evidence type="ECO:0000313" key="2">
    <source>
        <dbReference type="EMBL" id="RIJ24384.1"/>
    </source>
</evidence>
<dbReference type="RefSeq" id="WP_119379573.1">
    <property type="nucleotide sequence ID" value="NZ_QWGB01000005.1"/>
</dbReference>
<protein>
    <recommendedName>
        <fullName evidence="4">Glycine zipper family protein</fullName>
    </recommendedName>
</protein>